<name>A0A1E5T8Z3_9FLAO</name>
<protein>
    <recommendedName>
        <fullName evidence="3">Thioesterase</fullName>
    </recommendedName>
</protein>
<dbReference type="RefSeq" id="WP_069830308.1">
    <property type="nucleotide sequence ID" value="NZ_MDJD01000043.1"/>
</dbReference>
<sequence length="124" mass="14843">MFRQKYKVQGEDVDDFMVMENTAYFNYSTSIFNIFLSEKGYSKRKRDALKIILQESKECFIRRKDLMFTQEFFVNLELFDIDNAKQKLNIRSRFFNANNELCAITIGELYWNDSTLLKNVIARC</sequence>
<organism evidence="1 2">
    <name type="scientific">Flavivirga aquatica</name>
    <dbReference type="NCBI Taxonomy" id="1849968"/>
    <lineage>
        <taxon>Bacteria</taxon>
        <taxon>Pseudomonadati</taxon>
        <taxon>Bacteroidota</taxon>
        <taxon>Flavobacteriia</taxon>
        <taxon>Flavobacteriales</taxon>
        <taxon>Flavobacteriaceae</taxon>
        <taxon>Flavivirga</taxon>
    </lineage>
</organism>
<dbReference type="EMBL" id="MDJD01000043">
    <property type="protein sequence ID" value="OEK07850.1"/>
    <property type="molecule type" value="Genomic_DNA"/>
</dbReference>
<accession>A0A1E5T8Z3</accession>
<proteinExistence type="predicted"/>
<dbReference type="SUPFAM" id="SSF54637">
    <property type="entry name" value="Thioesterase/thiol ester dehydrase-isomerase"/>
    <property type="match status" value="1"/>
</dbReference>
<evidence type="ECO:0008006" key="3">
    <source>
        <dbReference type="Google" id="ProtNLM"/>
    </source>
</evidence>
<dbReference type="AlphaFoldDB" id="A0A1E5T8Z3"/>
<dbReference type="Gene3D" id="3.10.129.10">
    <property type="entry name" value="Hotdog Thioesterase"/>
    <property type="match status" value="1"/>
</dbReference>
<dbReference type="OrthoDB" id="1163807at2"/>
<comment type="caution">
    <text evidence="1">The sequence shown here is derived from an EMBL/GenBank/DDBJ whole genome shotgun (WGS) entry which is preliminary data.</text>
</comment>
<gene>
    <name evidence="1" type="ORF">A8C32_15320</name>
</gene>
<dbReference type="InterPro" id="IPR029069">
    <property type="entry name" value="HotDog_dom_sf"/>
</dbReference>
<reference evidence="1 2" key="1">
    <citation type="submission" date="2016-05" db="EMBL/GenBank/DDBJ databases">
        <title>Draft Genome Sequence of Algibacter sp. Strain SK-16 Isolated from the Surface Water of Aburatsubo Inlet.</title>
        <authorList>
            <person name="Wong S.-K."/>
            <person name="Yoshizawa S."/>
            <person name="Nakajima Y."/>
            <person name="Ogura Y."/>
            <person name="Tetsuya H."/>
            <person name="Hamasaki K."/>
        </authorList>
    </citation>
    <scope>NUCLEOTIDE SEQUENCE [LARGE SCALE GENOMIC DNA]</scope>
    <source>
        <strain evidence="1 2">SK-16</strain>
    </source>
</reference>
<dbReference type="STRING" id="1849968.A8C32_15320"/>
<dbReference type="Proteomes" id="UP000095713">
    <property type="component" value="Unassembled WGS sequence"/>
</dbReference>
<evidence type="ECO:0000313" key="2">
    <source>
        <dbReference type="Proteomes" id="UP000095713"/>
    </source>
</evidence>
<keyword evidence="2" id="KW-1185">Reference proteome</keyword>
<evidence type="ECO:0000313" key="1">
    <source>
        <dbReference type="EMBL" id="OEK07850.1"/>
    </source>
</evidence>